<dbReference type="Gene3D" id="3.40.50.1580">
    <property type="entry name" value="Nucleoside phosphorylase domain"/>
    <property type="match status" value="1"/>
</dbReference>
<sequence>MENLGDLLQLVGWPEEAQEYYLRAEGGVRLVYGSESKRCQEIVSKLNHSKESSRYDGMAPARPTSRLGFEVAIICALAIEADAVKALFDEQWDDEPPHYGKAPGDPNAYSTGAIGSHNVVLTYLPSMGKVHAAVAAANCRASFPNIKLALIVGICGAVPFVPDTGVEIVLGDVILSNGIIQYDLGRQYPERFERKDTLLESLGRPSMEIRSILQKLGGVRDREKLSAKMVAYLDELQREPELQASYPGVTHDTLFGAMYRHPNTGKTCQECGCSGELVLRTRLKKRIVQPAVHLGLIASGDTVMKSGEERDEIAKREGVIGFEMESAGTWDVFPCIVIKGACDYADSHKTKIWQRYAAATAAVCTKAFLEHWVTFAAGKLYYSN</sequence>
<dbReference type="EMBL" id="KL647458">
    <property type="protein sequence ID" value="KEY74857.1"/>
    <property type="molecule type" value="Genomic_DNA"/>
</dbReference>
<evidence type="ECO:0000259" key="1">
    <source>
        <dbReference type="Pfam" id="PF01048"/>
    </source>
</evidence>
<keyword evidence="3" id="KW-1185">Reference proteome</keyword>
<dbReference type="SUPFAM" id="SSF53167">
    <property type="entry name" value="Purine and uridine phosphorylases"/>
    <property type="match status" value="1"/>
</dbReference>
<accession>A0A084BBC8</accession>
<evidence type="ECO:0000313" key="3">
    <source>
        <dbReference type="Proteomes" id="UP000028045"/>
    </source>
</evidence>
<dbReference type="GO" id="GO:0009116">
    <property type="term" value="P:nucleoside metabolic process"/>
    <property type="evidence" value="ECO:0007669"/>
    <property type="project" value="InterPro"/>
</dbReference>
<dbReference type="PANTHER" id="PTHR46082:SF6">
    <property type="entry name" value="AAA+ ATPASE DOMAIN-CONTAINING PROTEIN-RELATED"/>
    <property type="match status" value="1"/>
</dbReference>
<reference evidence="2 3" key="1">
    <citation type="journal article" date="2014" name="BMC Genomics">
        <title>Comparative genome sequencing reveals chemotype-specific gene clusters in the toxigenic black mold Stachybotrys.</title>
        <authorList>
            <person name="Semeiks J."/>
            <person name="Borek D."/>
            <person name="Otwinowski Z."/>
            <person name="Grishin N.V."/>
        </authorList>
    </citation>
    <scope>NUCLEOTIDE SEQUENCE [LARGE SCALE GENOMIC DNA]</scope>
    <source>
        <strain evidence="3">CBS 109288 / IBT 7711</strain>
    </source>
</reference>
<dbReference type="Pfam" id="PF01048">
    <property type="entry name" value="PNP_UDP_1"/>
    <property type="match status" value="1"/>
</dbReference>
<dbReference type="OrthoDB" id="1658288at2759"/>
<dbReference type="HOGENOM" id="CLU_000288_34_22_1"/>
<dbReference type="InterPro" id="IPR000845">
    <property type="entry name" value="Nucleoside_phosphorylase_d"/>
</dbReference>
<organism evidence="2 3">
    <name type="scientific">Stachybotrys chartarum (strain CBS 109288 / IBT 7711)</name>
    <name type="common">Toxic black mold</name>
    <name type="synonym">Stilbospora chartarum</name>
    <dbReference type="NCBI Taxonomy" id="1280523"/>
    <lineage>
        <taxon>Eukaryota</taxon>
        <taxon>Fungi</taxon>
        <taxon>Dikarya</taxon>
        <taxon>Ascomycota</taxon>
        <taxon>Pezizomycotina</taxon>
        <taxon>Sordariomycetes</taxon>
        <taxon>Hypocreomycetidae</taxon>
        <taxon>Hypocreales</taxon>
        <taxon>Stachybotryaceae</taxon>
        <taxon>Stachybotrys</taxon>
    </lineage>
</organism>
<dbReference type="InterPro" id="IPR035994">
    <property type="entry name" value="Nucleoside_phosphorylase_sf"/>
</dbReference>
<dbReference type="InterPro" id="IPR053137">
    <property type="entry name" value="NLR-like"/>
</dbReference>
<name>A0A084BBC8_STACB</name>
<dbReference type="PANTHER" id="PTHR46082">
    <property type="entry name" value="ATP/GTP-BINDING PROTEIN-RELATED"/>
    <property type="match status" value="1"/>
</dbReference>
<evidence type="ECO:0000313" key="2">
    <source>
        <dbReference type="EMBL" id="KEY74857.1"/>
    </source>
</evidence>
<protein>
    <recommendedName>
        <fullName evidence="1">Nucleoside phosphorylase domain-containing protein</fullName>
    </recommendedName>
</protein>
<gene>
    <name evidence="2" type="ORF">S7711_10295</name>
</gene>
<feature type="domain" description="Nucleoside phosphorylase" evidence="1">
    <location>
        <begin position="71"/>
        <end position="343"/>
    </location>
</feature>
<dbReference type="GO" id="GO:0003824">
    <property type="term" value="F:catalytic activity"/>
    <property type="evidence" value="ECO:0007669"/>
    <property type="project" value="InterPro"/>
</dbReference>
<dbReference type="AlphaFoldDB" id="A0A084BBC8"/>
<proteinExistence type="predicted"/>
<dbReference type="Proteomes" id="UP000028045">
    <property type="component" value="Unassembled WGS sequence"/>
</dbReference>